<evidence type="ECO:0000313" key="2">
    <source>
        <dbReference type="Proteomes" id="UP001597241"/>
    </source>
</evidence>
<sequence>MNKQYLIGQLEAMQNAKRVNRLRVANLVLNNPDLLPFLIEVSFETDNKLSIKAAWSLELVLEQQLDWITPYLDYFTTQISTVVFGSAVRSFSKICNFIAIAYTSKNKSILQEFLQKKHIDAIIETGFDWMISNHKVAVKAYTMNALALFGKNYDWVHEELKLIIQQNIIHESAAYKARGKMTLLLINKKINL</sequence>
<evidence type="ECO:0000313" key="1">
    <source>
        <dbReference type="EMBL" id="MFD1292722.1"/>
    </source>
</evidence>
<proteinExistence type="predicted"/>
<comment type="caution">
    <text evidence="1">The sequence shown here is derived from an EMBL/GenBank/DDBJ whole genome shotgun (WGS) entry which is preliminary data.</text>
</comment>
<gene>
    <name evidence="1" type="ORF">ACFQ5N_02645</name>
</gene>
<dbReference type="GO" id="GO:0016829">
    <property type="term" value="F:lyase activity"/>
    <property type="evidence" value="ECO:0007669"/>
    <property type="project" value="UniProtKB-KW"/>
</dbReference>
<dbReference type="Proteomes" id="UP001597241">
    <property type="component" value="Unassembled WGS sequence"/>
</dbReference>
<name>A0ABW3WLF1_9FLAO</name>
<keyword evidence="2" id="KW-1185">Reference proteome</keyword>
<dbReference type="RefSeq" id="WP_386807506.1">
    <property type="nucleotide sequence ID" value="NZ_JBHTMV010000002.1"/>
</dbReference>
<reference evidence="2" key="1">
    <citation type="journal article" date="2019" name="Int. J. Syst. Evol. Microbiol.">
        <title>The Global Catalogue of Microorganisms (GCM) 10K type strain sequencing project: providing services to taxonomists for standard genome sequencing and annotation.</title>
        <authorList>
            <consortium name="The Broad Institute Genomics Platform"/>
            <consortium name="The Broad Institute Genome Sequencing Center for Infectious Disease"/>
            <person name="Wu L."/>
            <person name="Ma J."/>
        </authorList>
    </citation>
    <scope>NUCLEOTIDE SEQUENCE [LARGE SCALE GENOMIC DNA]</scope>
    <source>
        <strain evidence="2">CCUG 62221</strain>
    </source>
</reference>
<protein>
    <submittedName>
        <fullName evidence="1">Adenylosuccinate lyase</fullName>
    </submittedName>
</protein>
<keyword evidence="1" id="KW-0456">Lyase</keyword>
<dbReference type="EMBL" id="JBHTMV010000002">
    <property type="protein sequence ID" value="MFD1292722.1"/>
    <property type="molecule type" value="Genomic_DNA"/>
</dbReference>
<accession>A0ABW3WLF1</accession>
<organism evidence="1 2">
    <name type="scientific">Lutibacter holmesii</name>
    <dbReference type="NCBI Taxonomy" id="1137985"/>
    <lineage>
        <taxon>Bacteria</taxon>
        <taxon>Pseudomonadati</taxon>
        <taxon>Bacteroidota</taxon>
        <taxon>Flavobacteriia</taxon>
        <taxon>Flavobacteriales</taxon>
        <taxon>Flavobacteriaceae</taxon>
        <taxon>Lutibacter</taxon>
    </lineage>
</organism>